<name>A0A919W1G3_9ACTN</name>
<comment type="caution">
    <text evidence="1">The sequence shown here is derived from an EMBL/GenBank/DDBJ whole genome shotgun (WGS) entry which is preliminary data.</text>
</comment>
<accession>A0A919W1G3</accession>
<organism evidence="1 2">
    <name type="scientific">Paractinoplanes toevensis</name>
    <dbReference type="NCBI Taxonomy" id="571911"/>
    <lineage>
        <taxon>Bacteria</taxon>
        <taxon>Bacillati</taxon>
        <taxon>Actinomycetota</taxon>
        <taxon>Actinomycetes</taxon>
        <taxon>Micromonosporales</taxon>
        <taxon>Micromonosporaceae</taxon>
        <taxon>Paractinoplanes</taxon>
    </lineage>
</organism>
<reference evidence="1 2" key="1">
    <citation type="submission" date="2021-03" db="EMBL/GenBank/DDBJ databases">
        <title>Whole genome shotgun sequence of Actinoplanes toevensis NBRC 105298.</title>
        <authorList>
            <person name="Komaki H."/>
            <person name="Tamura T."/>
        </authorList>
    </citation>
    <scope>NUCLEOTIDE SEQUENCE [LARGE SCALE GENOMIC DNA]</scope>
    <source>
        <strain evidence="1 2">NBRC 105298</strain>
    </source>
</reference>
<dbReference type="RefSeq" id="WP_213006313.1">
    <property type="nucleotide sequence ID" value="NZ_BOQN01000028.1"/>
</dbReference>
<sequence>MILRLVIADGSQSPAVAESVEVAEDGALTGWRSVSDGGVGWFAGRLPAAELAEIQALIGAAGAAPPPARPRPEAAEEVLELTATGPVRIAGLTDGPGDWPRLAAASRRLLDRLTDFPRAAVGVSRTPGGGARLEHRGTDPVRVDLGTVAVTATAWRGYYEPAGDWAGEVTGPGEVEAGPEWTYDLPIGFEPAGPDVTVHLTADFVILSGPTRIPVRAKYTPDA</sequence>
<evidence type="ECO:0000313" key="1">
    <source>
        <dbReference type="EMBL" id="GIM90379.1"/>
    </source>
</evidence>
<dbReference type="EMBL" id="BOQN01000028">
    <property type="protein sequence ID" value="GIM90379.1"/>
    <property type="molecule type" value="Genomic_DNA"/>
</dbReference>
<evidence type="ECO:0000313" key="2">
    <source>
        <dbReference type="Proteomes" id="UP000677082"/>
    </source>
</evidence>
<protein>
    <submittedName>
        <fullName evidence="1">Uncharacterized protein</fullName>
    </submittedName>
</protein>
<dbReference type="Proteomes" id="UP000677082">
    <property type="component" value="Unassembled WGS sequence"/>
</dbReference>
<gene>
    <name evidence="1" type="ORF">Ato02nite_021720</name>
</gene>
<dbReference type="AlphaFoldDB" id="A0A919W1G3"/>
<keyword evidence="2" id="KW-1185">Reference proteome</keyword>
<proteinExistence type="predicted"/>